<dbReference type="PANTHER" id="PTHR43044:SF1">
    <property type="entry name" value="QUINOL:CYTOCHROME C OXIDOREDUCTASE QUINONE-BINDING SUBUNIT 2"/>
    <property type="match status" value="1"/>
</dbReference>
<feature type="transmembrane region" description="Helical" evidence="1">
    <location>
        <begin position="49"/>
        <end position="72"/>
    </location>
</feature>
<dbReference type="RefSeq" id="WP_074653610.1">
    <property type="nucleotide sequence ID" value="NZ_FNSD01000001.1"/>
</dbReference>
<dbReference type="PANTHER" id="PTHR43044">
    <property type="match status" value="1"/>
</dbReference>
<evidence type="ECO:0000313" key="2">
    <source>
        <dbReference type="EMBL" id="SEB81725.1"/>
    </source>
</evidence>
<feature type="transmembrane region" description="Helical" evidence="1">
    <location>
        <begin position="227"/>
        <end position="247"/>
    </location>
</feature>
<dbReference type="EMBL" id="FNSD01000001">
    <property type="protein sequence ID" value="SEB81725.1"/>
    <property type="molecule type" value="Genomic_DNA"/>
</dbReference>
<reference evidence="2 3" key="1">
    <citation type="submission" date="2016-10" db="EMBL/GenBank/DDBJ databases">
        <authorList>
            <person name="de Groot N.N."/>
        </authorList>
    </citation>
    <scope>NUCLEOTIDE SEQUENCE [LARGE SCALE GENOMIC DNA]</scope>
    <source>
        <strain evidence="2 3">AB35.6</strain>
    </source>
</reference>
<feature type="transmembrane region" description="Helical" evidence="1">
    <location>
        <begin position="303"/>
        <end position="322"/>
    </location>
</feature>
<dbReference type="OrthoDB" id="140980at2"/>
<keyword evidence="1" id="KW-0812">Transmembrane</keyword>
<accession>A0A1H4MGR7</accession>
<keyword evidence="1" id="KW-1133">Transmembrane helix</keyword>
<organism evidence="2 3">
    <name type="scientific">Terriglobus roseus</name>
    <dbReference type="NCBI Taxonomy" id="392734"/>
    <lineage>
        <taxon>Bacteria</taxon>
        <taxon>Pseudomonadati</taxon>
        <taxon>Acidobacteriota</taxon>
        <taxon>Terriglobia</taxon>
        <taxon>Terriglobales</taxon>
        <taxon>Acidobacteriaceae</taxon>
        <taxon>Terriglobus</taxon>
    </lineage>
</organism>
<protein>
    <submittedName>
        <fullName evidence="2">Quinol:cytochrome c oxidoreductase quinone-binding subunit 2</fullName>
    </submittedName>
</protein>
<sequence>MAHGHEQFAHEGAGDPGAAAHALHADHGPRVLPADLNAPPVVAVWKTRALIAAGAGLILSAIIALLGGPLGFDHVLRAYLLGFMLTFGFCGGGLCFLMLQYVTGGKWGLIMRRPMEAMSNTLPVIVVLFIPLMIFAKRLWMWAAFPTHEAVENALHSGLLDEGQAHSLDWKRIMLSPTSVIIEFVVVFGFMALWGGILSKWSLQRDADPAAGSLTSFEYWRIKAENLSGIGILIYVALLTVVAIDLVMSLDITWYSTMYGLIFLVGQGYGVLALGVHTIIRLSKFEPLRTALRKTEQYDLGKFMLGFVMLNIYLSFAQFLIIWSANSPEEIPWYLNRIRGGWWVICSLDFIFHWVVPFCLLLSRQFKYDSRKMLALTGWMIFARCFDLFWMIEPNFPDAAANLHFSFGIFAYITVPVFVLGVWLYFYLTNLASRPVIVLNDPHTAEVLEPEHAH</sequence>
<feature type="transmembrane region" description="Helical" evidence="1">
    <location>
        <begin position="259"/>
        <end position="282"/>
    </location>
</feature>
<dbReference type="Proteomes" id="UP000182409">
    <property type="component" value="Unassembled WGS sequence"/>
</dbReference>
<feature type="transmembrane region" description="Helical" evidence="1">
    <location>
        <begin position="120"/>
        <end position="140"/>
    </location>
</feature>
<gene>
    <name evidence="2" type="ORF">SAMN05443244_1917</name>
</gene>
<feature type="transmembrane region" description="Helical" evidence="1">
    <location>
        <begin position="374"/>
        <end position="392"/>
    </location>
</feature>
<feature type="transmembrane region" description="Helical" evidence="1">
    <location>
        <begin position="180"/>
        <end position="198"/>
    </location>
</feature>
<name>A0A1H4MGR7_9BACT</name>
<evidence type="ECO:0000313" key="3">
    <source>
        <dbReference type="Proteomes" id="UP000182409"/>
    </source>
</evidence>
<feature type="transmembrane region" description="Helical" evidence="1">
    <location>
        <begin position="342"/>
        <end position="362"/>
    </location>
</feature>
<feature type="transmembrane region" description="Helical" evidence="1">
    <location>
        <begin position="78"/>
        <end position="99"/>
    </location>
</feature>
<evidence type="ECO:0000256" key="1">
    <source>
        <dbReference type="SAM" id="Phobius"/>
    </source>
</evidence>
<dbReference type="AlphaFoldDB" id="A0A1H4MGR7"/>
<proteinExistence type="predicted"/>
<keyword evidence="1" id="KW-0472">Membrane</keyword>
<feature type="transmembrane region" description="Helical" evidence="1">
    <location>
        <begin position="404"/>
        <end position="428"/>
    </location>
</feature>